<comment type="caution">
    <text evidence="1">The sequence shown here is derived from an EMBL/GenBank/DDBJ whole genome shotgun (WGS) entry which is preliminary data.</text>
</comment>
<dbReference type="Proteomes" id="UP000541444">
    <property type="component" value="Unassembled WGS sequence"/>
</dbReference>
<evidence type="ECO:0000313" key="1">
    <source>
        <dbReference type="EMBL" id="KAF6135786.1"/>
    </source>
</evidence>
<name>A0A7J7KZI8_9MAGN</name>
<dbReference type="Gene3D" id="3.40.50.720">
    <property type="entry name" value="NAD(P)-binding Rossmann-like Domain"/>
    <property type="match status" value="1"/>
</dbReference>
<dbReference type="OrthoDB" id="5365701at2759"/>
<reference evidence="1 2" key="1">
    <citation type="journal article" date="2020" name="IScience">
        <title>Genome Sequencing of the Endangered Kingdonia uniflora (Circaeasteraceae, Ranunculales) Reveals Potential Mechanisms of Evolutionary Specialization.</title>
        <authorList>
            <person name="Sun Y."/>
            <person name="Deng T."/>
            <person name="Zhang A."/>
            <person name="Moore M.J."/>
            <person name="Landis J.B."/>
            <person name="Lin N."/>
            <person name="Zhang H."/>
            <person name="Zhang X."/>
            <person name="Huang J."/>
            <person name="Zhang X."/>
            <person name="Sun H."/>
            <person name="Wang H."/>
        </authorList>
    </citation>
    <scope>NUCLEOTIDE SEQUENCE [LARGE SCALE GENOMIC DNA]</scope>
    <source>
        <strain evidence="1">TB1705</strain>
        <tissue evidence="1">Leaf</tissue>
    </source>
</reference>
<organism evidence="1 2">
    <name type="scientific">Kingdonia uniflora</name>
    <dbReference type="NCBI Taxonomy" id="39325"/>
    <lineage>
        <taxon>Eukaryota</taxon>
        <taxon>Viridiplantae</taxon>
        <taxon>Streptophyta</taxon>
        <taxon>Embryophyta</taxon>
        <taxon>Tracheophyta</taxon>
        <taxon>Spermatophyta</taxon>
        <taxon>Magnoliopsida</taxon>
        <taxon>Ranunculales</taxon>
        <taxon>Circaeasteraceae</taxon>
        <taxon>Kingdonia</taxon>
    </lineage>
</organism>
<sequence length="105" mass="11711">MAAYMMEDEVLNGAIYPSISSIRDIMKEVAAAVVTEAIKVDLVEGYRDMDAQELQKLSQPNFCCLGGSSLRKVQLKSDVWRERLGENGLKVMLSSAYIIIYINTC</sequence>
<protein>
    <submittedName>
        <fullName evidence="1">Uncharacterized protein</fullName>
    </submittedName>
</protein>
<keyword evidence="2" id="KW-1185">Reference proteome</keyword>
<dbReference type="EMBL" id="JACGCM010002779">
    <property type="protein sequence ID" value="KAF6135786.1"/>
    <property type="molecule type" value="Genomic_DNA"/>
</dbReference>
<accession>A0A7J7KZI8</accession>
<evidence type="ECO:0000313" key="2">
    <source>
        <dbReference type="Proteomes" id="UP000541444"/>
    </source>
</evidence>
<gene>
    <name evidence="1" type="ORF">GIB67_028642</name>
</gene>
<proteinExistence type="predicted"/>
<dbReference type="AlphaFoldDB" id="A0A7J7KZI8"/>